<accession>A0ABW2NX65</accession>
<comment type="caution">
    <text evidence="1">The sequence shown here is derived from an EMBL/GenBank/DDBJ whole genome shotgun (WGS) entry which is preliminary data.</text>
</comment>
<evidence type="ECO:0000313" key="2">
    <source>
        <dbReference type="Proteomes" id="UP001596496"/>
    </source>
</evidence>
<evidence type="ECO:0000313" key="1">
    <source>
        <dbReference type="EMBL" id="MFC7380795.1"/>
    </source>
</evidence>
<proteinExistence type="predicted"/>
<dbReference type="Proteomes" id="UP001596496">
    <property type="component" value="Unassembled WGS sequence"/>
</dbReference>
<organism evidence="1 2">
    <name type="scientific">Sphaerisporangium rhizosphaerae</name>
    <dbReference type="NCBI Taxonomy" id="2269375"/>
    <lineage>
        <taxon>Bacteria</taxon>
        <taxon>Bacillati</taxon>
        <taxon>Actinomycetota</taxon>
        <taxon>Actinomycetes</taxon>
        <taxon>Streptosporangiales</taxon>
        <taxon>Streptosporangiaceae</taxon>
        <taxon>Sphaerisporangium</taxon>
    </lineage>
</organism>
<dbReference type="EMBL" id="JBHTCG010000001">
    <property type="protein sequence ID" value="MFC7380795.1"/>
    <property type="molecule type" value="Genomic_DNA"/>
</dbReference>
<reference evidence="2" key="1">
    <citation type="journal article" date="2019" name="Int. J. Syst. Evol. Microbiol.">
        <title>The Global Catalogue of Microorganisms (GCM) 10K type strain sequencing project: providing services to taxonomists for standard genome sequencing and annotation.</title>
        <authorList>
            <consortium name="The Broad Institute Genomics Platform"/>
            <consortium name="The Broad Institute Genome Sequencing Center for Infectious Disease"/>
            <person name="Wu L."/>
            <person name="Ma J."/>
        </authorList>
    </citation>
    <scope>NUCLEOTIDE SEQUENCE [LARGE SCALE GENOMIC DNA]</scope>
    <source>
        <strain evidence="2">CECT 7649</strain>
    </source>
</reference>
<gene>
    <name evidence="1" type="ORF">ACFQSB_01175</name>
</gene>
<evidence type="ECO:0008006" key="3">
    <source>
        <dbReference type="Google" id="ProtNLM"/>
    </source>
</evidence>
<protein>
    <recommendedName>
        <fullName evidence="3">Tetrapyrrole methyltransferase</fullName>
    </recommendedName>
</protein>
<keyword evidence="2" id="KW-1185">Reference proteome</keyword>
<sequence>MAVGAEHLVGLARRILAEALDEREAGADNASDWARLFDQEEADTVVRLLAIMASVEPDGRVREAQLNAILEISESVVVGMELLHPLRRLTPELLDAEQLGYLDALGIEFE</sequence>
<name>A0ABW2NX65_9ACTN</name>
<dbReference type="RefSeq" id="WP_380823803.1">
    <property type="nucleotide sequence ID" value="NZ_JBHTCG010000001.1"/>
</dbReference>